<evidence type="ECO:0000256" key="16">
    <source>
        <dbReference type="ARBA" id="ARBA00047899"/>
    </source>
</evidence>
<evidence type="ECO:0000256" key="11">
    <source>
        <dbReference type="ARBA" id="ARBA00022741"/>
    </source>
</evidence>
<evidence type="ECO:0000259" key="21">
    <source>
        <dbReference type="Pfam" id="PF11721"/>
    </source>
</evidence>
<evidence type="ECO:0000256" key="19">
    <source>
        <dbReference type="SAM" id="Phobius"/>
    </source>
</evidence>
<evidence type="ECO:0000256" key="9">
    <source>
        <dbReference type="ARBA" id="ARBA00022729"/>
    </source>
</evidence>
<feature type="transmembrane region" description="Helical" evidence="19">
    <location>
        <begin position="1324"/>
        <end position="1347"/>
    </location>
</feature>
<dbReference type="Gene3D" id="3.60.10.10">
    <property type="entry name" value="Endonuclease/exonuclease/phosphatase"/>
    <property type="match status" value="1"/>
</dbReference>
<evidence type="ECO:0000256" key="13">
    <source>
        <dbReference type="ARBA" id="ARBA00023136"/>
    </source>
</evidence>
<comment type="catalytic activity">
    <reaction evidence="17">
        <text>L-seryl-[protein] + ATP = O-phospho-L-seryl-[protein] + ADP + H(+)</text>
        <dbReference type="Rhea" id="RHEA:17989"/>
        <dbReference type="Rhea" id="RHEA-COMP:9863"/>
        <dbReference type="Rhea" id="RHEA-COMP:11604"/>
        <dbReference type="ChEBI" id="CHEBI:15378"/>
        <dbReference type="ChEBI" id="CHEBI:29999"/>
        <dbReference type="ChEBI" id="CHEBI:30616"/>
        <dbReference type="ChEBI" id="CHEBI:83421"/>
        <dbReference type="ChEBI" id="CHEBI:456216"/>
        <dbReference type="EC" id="2.7.11.1"/>
    </reaction>
</comment>
<feature type="transmembrane region" description="Helical" evidence="19">
    <location>
        <begin position="1290"/>
        <end position="1312"/>
    </location>
</feature>
<keyword evidence="14" id="KW-0675">Receptor</keyword>
<dbReference type="Gene3D" id="1.10.510.10">
    <property type="entry name" value="Transferase(Phosphotransferase) domain 1"/>
    <property type="match status" value="2"/>
</dbReference>
<feature type="region of interest" description="Disordered" evidence="18">
    <location>
        <begin position="1467"/>
        <end position="1511"/>
    </location>
</feature>
<dbReference type="GO" id="GO:0004674">
    <property type="term" value="F:protein serine/threonine kinase activity"/>
    <property type="evidence" value="ECO:0007669"/>
    <property type="project" value="UniProtKB-KW"/>
</dbReference>
<keyword evidence="5" id="KW-0418">Kinase</keyword>
<evidence type="ECO:0000256" key="18">
    <source>
        <dbReference type="SAM" id="MobiDB-lite"/>
    </source>
</evidence>
<evidence type="ECO:0000256" key="2">
    <source>
        <dbReference type="ARBA" id="ARBA00004479"/>
    </source>
</evidence>
<keyword evidence="19" id="KW-1133">Transmembrane helix</keyword>
<keyword evidence="9" id="KW-0732">Signal</keyword>
<feature type="domain" description="Reverse transcriptase zinc-binding" evidence="22">
    <location>
        <begin position="481"/>
        <end position="565"/>
    </location>
</feature>
<evidence type="ECO:0000256" key="7">
    <source>
        <dbReference type="ARBA" id="ARBA00022614"/>
    </source>
</evidence>
<name>A0A5N5KVR5_9ROSI</name>
<comment type="subcellular location">
    <subcellularLocation>
        <location evidence="1">Cell membrane</location>
    </subcellularLocation>
    <subcellularLocation>
        <location evidence="2">Membrane</location>
        <topology evidence="2">Single-pass type I membrane protein</topology>
    </subcellularLocation>
</comment>
<sequence length="1511" mass="168004">MVKKGIELVASKVGKPLSCDESTFTCSRLDFARVCVELDAGTPFVHNFDIITPLSTEPQHIEVEYEWKPTRCASCNLFGHSCKMVEKVEPVKVPIDGGALEGTLLGEGCQRDINEKEKIVDLSNMCENKQNPTDTESSSAYTQRGKAKKGTNSQHNAGPTTVQPVKENRAKGKEVIVDTGHDLELVELDDVALKDVVRPHGHETQRCTGNKVAFFQSQNITGEGDTSSGDSPVVDTNETSENSSLAYTKVKKKKGGKKKGKEVLHENVEKVHRGLNLTGWNFFSNGTSGNTTRIIIGWDSTECNVHCIHSAQQWMTCEVRILNSNMRLTVTFVYGMNTPADRQDLWAYLCRHSFGQGQRSWLLMGDFNATLKASDSKGGDVRWAGHKNDFGYCLLAAQLHSISYSGLRYTWHNGQDHQNMILKKLDWVLVAYYKGIMAPTAFHPHEMGPPEMHEIWDKIKCKPQMDRADTTKWKGHSKGRFSIASAWNHIRKKKPLNIIASLAWFPDHVPRISFIFWLATRGRLATMDKPHVSNMISSNLCVLCGERPETHAHLFFQCSYSSRVWTAIISKVGIAIPPMRWDCLLQWAASHFHHKGKFDHMMVRHAITSSVYFLWQERNARVFNNKHKEAATIAKEAMMQLRILLLHFKKAIPSVGGKSGGLFLFLVGFFSEIFIWGRGIAEDYLLGWGVSSARFGRFLAGPSGLSLGPEPRLSFVLVFVIWSLSRRGARSDLTRNYLNGSIPASLAELPNLQTLSLIANRLTGSIPREFGSIATLESLTLEDNLLGGSLHPDLGNLRSLKRLLLSANNFTGTIPDTFGNLKNLTDLIDGSELSGKIPSFIGNWTNIERLDFQGTSMEGPIPPNISLLKKLEELRISDLNGSGSTFPDLQDMNNLTVLILRNCSMTGTIPGSIGDIASLNTLDLSFNKFTGQINGSLESLAKLRFMFLNNNLLTGEVPGWILNSKNKLDLSYNNFTGSTQLGCQQLSVNLVSSHVTTGNNSISWCLNKDLVCSRKPEYHSLFINCGGNSMTVDGNEYEDDTTSGGAAEFVSLSERWGYSSTGTYMNNDKANYKAENSFGLKVTGEGIYQTARLAPQSLKYYALCMRAGSYRVKLHFAEIMYSNDSTFSSLGRRIFDISIQVDTSDGLSVGAIIGIVAASCVLAALVVLALWRKGYLGGKDHEDKDLRALDLQTGYFSLRQIKNATNNFDPANKVGEGGFGPVYKTVHANLCHFMANTYWFTLILFRGYMAPEYAMRGYLTDKADVYSFGVVALEIVSGKSNTNYRPKEEFVYLLDWVTFIFSFQNVVSSVYIDFQRAFLSADGKSLFCLPSLISPVMIYQMIFNVILQKGIPSHEIAQLPGSLRLGILPQSFLSILAYVLQEQGNLLELVDPRLGSNYSEEEAMRMLNLALLCTNPSPSLRPSMSSAVKMMEGQIPVQAPIVKRGTMNEEARFKAFELLSQDSQTRVSNISQTSSQVQKSISMDGPWMDSEISTQSMDEEGKLMKSRTRDC</sequence>
<dbReference type="PANTHER" id="PTHR48006:SF60">
    <property type="entry name" value="PROTEIN KINASE DOMAIN-CONTAINING PROTEIN"/>
    <property type="match status" value="1"/>
</dbReference>
<evidence type="ECO:0000256" key="3">
    <source>
        <dbReference type="ARBA" id="ARBA00012513"/>
    </source>
</evidence>
<dbReference type="EMBL" id="VDCV01000011">
    <property type="protein sequence ID" value="KAB5534533.1"/>
    <property type="molecule type" value="Genomic_DNA"/>
</dbReference>
<dbReference type="Gene3D" id="3.80.10.10">
    <property type="entry name" value="Ribonuclease Inhibitor"/>
    <property type="match status" value="2"/>
</dbReference>
<dbReference type="SUPFAM" id="SSF56219">
    <property type="entry name" value="DNase I-like"/>
    <property type="match status" value="1"/>
</dbReference>
<evidence type="ECO:0000256" key="12">
    <source>
        <dbReference type="ARBA" id="ARBA00022840"/>
    </source>
</evidence>
<feature type="transmembrane region" description="Helical" evidence="19">
    <location>
        <begin position="1147"/>
        <end position="1171"/>
    </location>
</feature>
<dbReference type="GO" id="GO:0005886">
    <property type="term" value="C:plasma membrane"/>
    <property type="evidence" value="ECO:0007669"/>
    <property type="project" value="UniProtKB-SubCell"/>
</dbReference>
<proteinExistence type="predicted"/>
<keyword evidence="7" id="KW-0433">Leucine-rich repeat</keyword>
<dbReference type="InterPro" id="IPR036691">
    <property type="entry name" value="Endo/exonu/phosph_ase_sf"/>
</dbReference>
<dbReference type="SUPFAM" id="SSF56112">
    <property type="entry name" value="Protein kinase-like (PK-like)"/>
    <property type="match status" value="1"/>
</dbReference>
<evidence type="ECO:0000256" key="4">
    <source>
        <dbReference type="ARBA" id="ARBA00022475"/>
    </source>
</evidence>
<keyword evidence="4" id="KW-1003">Cell membrane</keyword>
<dbReference type="InterPro" id="IPR026960">
    <property type="entry name" value="RVT-Znf"/>
</dbReference>
<gene>
    <name evidence="23" type="ORF">DKX38_017619</name>
</gene>
<comment type="caution">
    <text evidence="23">The sequence shown here is derived from an EMBL/GenBank/DDBJ whole genome shotgun (WGS) entry which is preliminary data.</text>
</comment>
<dbReference type="EC" id="2.7.11.1" evidence="3"/>
<dbReference type="Gene3D" id="3.30.200.20">
    <property type="entry name" value="Phosphorylase Kinase, domain 1"/>
    <property type="match status" value="1"/>
</dbReference>
<evidence type="ECO:0000313" key="23">
    <source>
        <dbReference type="EMBL" id="KAB5534533.1"/>
    </source>
</evidence>
<dbReference type="Pfam" id="PF00560">
    <property type="entry name" value="LRR_1"/>
    <property type="match status" value="4"/>
</dbReference>
<evidence type="ECO:0000256" key="15">
    <source>
        <dbReference type="ARBA" id="ARBA00023180"/>
    </source>
</evidence>
<keyword evidence="5" id="KW-0723">Serine/threonine-protein kinase</keyword>
<dbReference type="PANTHER" id="PTHR48006">
    <property type="entry name" value="LEUCINE-RICH REPEAT-CONTAINING PROTEIN DDB_G0281931-RELATED"/>
    <property type="match status" value="1"/>
</dbReference>
<keyword evidence="8" id="KW-0808">Transferase</keyword>
<dbReference type="Pfam" id="PF13966">
    <property type="entry name" value="zf-RVT"/>
    <property type="match status" value="1"/>
</dbReference>
<dbReference type="InterPro" id="IPR001611">
    <property type="entry name" value="Leu-rich_rpt"/>
</dbReference>
<dbReference type="InterPro" id="IPR032675">
    <property type="entry name" value="LRR_dom_sf"/>
</dbReference>
<dbReference type="InterPro" id="IPR051824">
    <property type="entry name" value="LRR_Rcpt-Like_S/T_Kinase"/>
</dbReference>
<feature type="region of interest" description="Disordered" evidence="18">
    <location>
        <begin position="125"/>
        <end position="164"/>
    </location>
</feature>
<dbReference type="Gene3D" id="2.60.120.430">
    <property type="entry name" value="Galactose-binding lectin"/>
    <property type="match status" value="1"/>
</dbReference>
<dbReference type="SUPFAM" id="SSF52058">
    <property type="entry name" value="L domain-like"/>
    <property type="match status" value="1"/>
</dbReference>
<feature type="compositionally biased region" description="Polar residues" evidence="18">
    <location>
        <begin position="1467"/>
        <end position="1481"/>
    </location>
</feature>
<accession>A0A5N5KVR5</accession>
<keyword evidence="11" id="KW-0547">Nucleotide-binding</keyword>
<evidence type="ECO:0000313" key="24">
    <source>
        <dbReference type="Proteomes" id="UP000326939"/>
    </source>
</evidence>
<feature type="domain" description="Serine-threonine/tyrosine-protein kinase catalytic" evidence="20">
    <location>
        <begin position="1248"/>
        <end position="1289"/>
    </location>
</feature>
<keyword evidence="12" id="KW-0067">ATP-binding</keyword>
<feature type="compositionally biased region" description="Basic and acidic residues" evidence="18">
    <location>
        <begin position="1499"/>
        <end position="1511"/>
    </location>
</feature>
<dbReference type="FunFam" id="3.80.10.10:FF:000383">
    <property type="entry name" value="Leucine-rich repeat receptor protein kinase EMS1"/>
    <property type="match status" value="1"/>
</dbReference>
<dbReference type="InterPro" id="IPR021720">
    <property type="entry name" value="Malectin_dom"/>
</dbReference>
<keyword evidence="24" id="KW-1185">Reference proteome</keyword>
<evidence type="ECO:0000256" key="8">
    <source>
        <dbReference type="ARBA" id="ARBA00022679"/>
    </source>
</evidence>
<evidence type="ECO:0000256" key="6">
    <source>
        <dbReference type="ARBA" id="ARBA00022553"/>
    </source>
</evidence>
<organism evidence="23 24">
    <name type="scientific">Salix brachista</name>
    <dbReference type="NCBI Taxonomy" id="2182728"/>
    <lineage>
        <taxon>Eukaryota</taxon>
        <taxon>Viridiplantae</taxon>
        <taxon>Streptophyta</taxon>
        <taxon>Embryophyta</taxon>
        <taxon>Tracheophyta</taxon>
        <taxon>Spermatophyta</taxon>
        <taxon>Magnoliopsida</taxon>
        <taxon>eudicotyledons</taxon>
        <taxon>Gunneridae</taxon>
        <taxon>Pentapetalae</taxon>
        <taxon>rosids</taxon>
        <taxon>fabids</taxon>
        <taxon>Malpighiales</taxon>
        <taxon>Salicaceae</taxon>
        <taxon>Saliceae</taxon>
        <taxon>Salix</taxon>
    </lineage>
</organism>
<evidence type="ECO:0000256" key="5">
    <source>
        <dbReference type="ARBA" id="ARBA00022527"/>
    </source>
</evidence>
<evidence type="ECO:0000256" key="10">
    <source>
        <dbReference type="ARBA" id="ARBA00022737"/>
    </source>
</evidence>
<dbReference type="Proteomes" id="UP000326939">
    <property type="component" value="Chromosome 11"/>
</dbReference>
<dbReference type="InterPro" id="IPR001245">
    <property type="entry name" value="Ser-Thr/Tyr_kinase_cat_dom"/>
</dbReference>
<feature type="domain" description="Malectin" evidence="21">
    <location>
        <begin position="1020"/>
        <end position="1140"/>
    </location>
</feature>
<keyword evidence="10" id="KW-0677">Repeat</keyword>
<keyword evidence="13 19" id="KW-0472">Membrane</keyword>
<keyword evidence="6" id="KW-0597">Phosphoprotein</keyword>
<protein>
    <recommendedName>
        <fullName evidence="3">non-specific serine/threonine protein kinase</fullName>
        <ecNumber evidence="3">2.7.11.1</ecNumber>
    </recommendedName>
</protein>
<feature type="compositionally biased region" description="Polar residues" evidence="18">
    <location>
        <begin position="125"/>
        <end position="142"/>
    </location>
</feature>
<dbReference type="FunFam" id="3.80.10.10:FF:000041">
    <property type="entry name" value="LRR receptor-like serine/threonine-protein kinase ERECTA"/>
    <property type="match status" value="1"/>
</dbReference>
<evidence type="ECO:0000256" key="14">
    <source>
        <dbReference type="ARBA" id="ARBA00023170"/>
    </source>
</evidence>
<evidence type="ECO:0000256" key="17">
    <source>
        <dbReference type="ARBA" id="ARBA00048679"/>
    </source>
</evidence>
<feature type="compositionally biased region" description="Polar residues" evidence="18">
    <location>
        <begin position="150"/>
        <end position="163"/>
    </location>
</feature>
<keyword evidence="19" id="KW-0812">Transmembrane</keyword>
<keyword evidence="15" id="KW-0325">Glycoprotein</keyword>
<dbReference type="GO" id="GO:0005524">
    <property type="term" value="F:ATP binding"/>
    <property type="evidence" value="ECO:0007669"/>
    <property type="project" value="UniProtKB-KW"/>
</dbReference>
<dbReference type="InterPro" id="IPR011009">
    <property type="entry name" value="Kinase-like_dom_sf"/>
</dbReference>
<dbReference type="Pfam" id="PF11721">
    <property type="entry name" value="Malectin"/>
    <property type="match status" value="1"/>
</dbReference>
<evidence type="ECO:0000256" key="1">
    <source>
        <dbReference type="ARBA" id="ARBA00004236"/>
    </source>
</evidence>
<evidence type="ECO:0000259" key="20">
    <source>
        <dbReference type="Pfam" id="PF07714"/>
    </source>
</evidence>
<feature type="region of interest" description="Disordered" evidence="18">
    <location>
        <begin position="220"/>
        <end position="241"/>
    </location>
</feature>
<dbReference type="Pfam" id="PF07714">
    <property type="entry name" value="PK_Tyr_Ser-Thr"/>
    <property type="match status" value="1"/>
</dbReference>
<comment type="catalytic activity">
    <reaction evidence="16">
        <text>L-threonyl-[protein] + ATP = O-phospho-L-threonyl-[protein] + ADP + H(+)</text>
        <dbReference type="Rhea" id="RHEA:46608"/>
        <dbReference type="Rhea" id="RHEA-COMP:11060"/>
        <dbReference type="Rhea" id="RHEA-COMP:11605"/>
        <dbReference type="ChEBI" id="CHEBI:15378"/>
        <dbReference type="ChEBI" id="CHEBI:30013"/>
        <dbReference type="ChEBI" id="CHEBI:30616"/>
        <dbReference type="ChEBI" id="CHEBI:61977"/>
        <dbReference type="ChEBI" id="CHEBI:456216"/>
        <dbReference type="EC" id="2.7.11.1"/>
    </reaction>
</comment>
<reference evidence="24" key="1">
    <citation type="journal article" date="2019" name="Gigascience">
        <title>De novo genome assembly of the endangered Acer yangbiense, a plant species with extremely small populations endemic to Yunnan Province, China.</title>
        <authorList>
            <person name="Yang J."/>
            <person name="Wariss H.M."/>
            <person name="Tao L."/>
            <person name="Zhang R."/>
            <person name="Yun Q."/>
            <person name="Hollingsworth P."/>
            <person name="Dao Z."/>
            <person name="Luo G."/>
            <person name="Guo H."/>
            <person name="Ma Y."/>
            <person name="Sun W."/>
        </authorList>
    </citation>
    <scope>NUCLEOTIDE SEQUENCE [LARGE SCALE GENOMIC DNA]</scope>
    <source>
        <strain evidence="24">cv. br00</strain>
    </source>
</reference>
<evidence type="ECO:0000259" key="22">
    <source>
        <dbReference type="Pfam" id="PF13966"/>
    </source>
</evidence>